<dbReference type="EMBL" id="CP019474">
    <property type="protein sequence ID" value="UQC77430.1"/>
    <property type="molecule type" value="Genomic_DNA"/>
</dbReference>
<name>A0A9Q8SHU3_9PEZI</name>
<organism evidence="1 2">
    <name type="scientific">Colletotrichum lupini</name>
    <dbReference type="NCBI Taxonomy" id="145971"/>
    <lineage>
        <taxon>Eukaryota</taxon>
        <taxon>Fungi</taxon>
        <taxon>Dikarya</taxon>
        <taxon>Ascomycota</taxon>
        <taxon>Pezizomycotina</taxon>
        <taxon>Sordariomycetes</taxon>
        <taxon>Hypocreomycetidae</taxon>
        <taxon>Glomerellales</taxon>
        <taxon>Glomerellaceae</taxon>
        <taxon>Colletotrichum</taxon>
        <taxon>Colletotrichum acutatum species complex</taxon>
    </lineage>
</organism>
<dbReference type="Proteomes" id="UP000830671">
    <property type="component" value="Chromosome 2"/>
</dbReference>
<dbReference type="RefSeq" id="XP_049139069.1">
    <property type="nucleotide sequence ID" value="XM_049281926.1"/>
</dbReference>
<evidence type="ECO:0000313" key="2">
    <source>
        <dbReference type="Proteomes" id="UP000830671"/>
    </source>
</evidence>
<accession>A0A9Q8SHU3</accession>
<keyword evidence="2" id="KW-1185">Reference proteome</keyword>
<sequence>MVVMTQRRGHGVHPFLAPPEIALSKGLYPYPWQTSSKRCVLLASSTAKKRLSISQLPKMLTHAPVVPMAAMHIPKCGAMAVATGWQTVSVITIPEHRYDQSCDTRIEMKIRCERGVESWKPEINVQEHRAPSLFAYWGFLEGGREEAMPARDPKQPQYFAHVASPLANILSVCEASNCCNGLPQTSGNGGSDWFAITNCEWQRAIKSYLKIYIIGFYSGHDLLMLTMVFRETKCLGKRKQQMIDFVYRTLITNFLKDIGNLRPEGFAATWPDQPTAVMPRCRVVEEIKAPEPADVRHIVEEPSTQGDFPSIMLPNVLNWRK</sequence>
<protein>
    <submittedName>
        <fullName evidence="1">Uncharacterized protein</fullName>
    </submittedName>
</protein>
<gene>
    <name evidence="1" type="ORF">CLUP02_02898</name>
</gene>
<dbReference type="KEGG" id="clup:CLUP02_02898"/>
<evidence type="ECO:0000313" key="1">
    <source>
        <dbReference type="EMBL" id="UQC77430.1"/>
    </source>
</evidence>
<dbReference type="GeneID" id="73336936"/>
<proteinExistence type="predicted"/>
<reference evidence="1" key="1">
    <citation type="journal article" date="2021" name="Mol. Plant Microbe Interact.">
        <title>Complete Genome Sequence of the Plant-Pathogenic Fungus Colletotrichum lupini.</title>
        <authorList>
            <person name="Baroncelli R."/>
            <person name="Pensec F."/>
            <person name="Da Lio D."/>
            <person name="Boufleur T."/>
            <person name="Vicente I."/>
            <person name="Sarrocco S."/>
            <person name="Picot A."/>
            <person name="Baraldi E."/>
            <person name="Sukno S."/>
            <person name="Thon M."/>
            <person name="Le Floch G."/>
        </authorList>
    </citation>
    <scope>NUCLEOTIDE SEQUENCE</scope>
    <source>
        <strain evidence="1">IMI 504893</strain>
    </source>
</reference>
<dbReference type="AlphaFoldDB" id="A0A9Q8SHU3"/>